<gene>
    <name evidence="1" type="ORF">P167DRAFT_580505</name>
</gene>
<evidence type="ECO:0000313" key="1">
    <source>
        <dbReference type="EMBL" id="RPB06466.1"/>
    </source>
</evidence>
<dbReference type="Proteomes" id="UP000277580">
    <property type="component" value="Unassembled WGS sequence"/>
</dbReference>
<keyword evidence="2" id="KW-1185">Reference proteome</keyword>
<dbReference type="AlphaFoldDB" id="A0A3N4K7E5"/>
<sequence length="125" mass="14146">MTTNLNGSPWQSGTIMQNSRSIAELKEYSSSVDDIASISEIRHPPKKKPVITQMAKMYDISEITLHRHIKGTSPRTVAEANAEKQLLTKSEEEVLVKSQNNLFSPYECTGSEQEKYDRSFQKVVQ</sequence>
<dbReference type="InParanoid" id="A0A3N4K7E5"/>
<dbReference type="EMBL" id="ML119334">
    <property type="protein sequence ID" value="RPB06466.1"/>
    <property type="molecule type" value="Genomic_DNA"/>
</dbReference>
<accession>A0A3N4K7E5</accession>
<evidence type="ECO:0000313" key="2">
    <source>
        <dbReference type="Proteomes" id="UP000277580"/>
    </source>
</evidence>
<protein>
    <submittedName>
        <fullName evidence="1">Uncharacterized protein</fullName>
    </submittedName>
</protein>
<reference evidence="1 2" key="1">
    <citation type="journal article" date="2018" name="Nat. Ecol. Evol.">
        <title>Pezizomycetes genomes reveal the molecular basis of ectomycorrhizal truffle lifestyle.</title>
        <authorList>
            <person name="Murat C."/>
            <person name="Payen T."/>
            <person name="Noel B."/>
            <person name="Kuo A."/>
            <person name="Morin E."/>
            <person name="Chen J."/>
            <person name="Kohler A."/>
            <person name="Krizsan K."/>
            <person name="Balestrini R."/>
            <person name="Da Silva C."/>
            <person name="Montanini B."/>
            <person name="Hainaut M."/>
            <person name="Levati E."/>
            <person name="Barry K.W."/>
            <person name="Belfiori B."/>
            <person name="Cichocki N."/>
            <person name="Clum A."/>
            <person name="Dockter R.B."/>
            <person name="Fauchery L."/>
            <person name="Guy J."/>
            <person name="Iotti M."/>
            <person name="Le Tacon F."/>
            <person name="Lindquist E.A."/>
            <person name="Lipzen A."/>
            <person name="Malagnac F."/>
            <person name="Mello A."/>
            <person name="Molinier V."/>
            <person name="Miyauchi S."/>
            <person name="Poulain J."/>
            <person name="Riccioni C."/>
            <person name="Rubini A."/>
            <person name="Sitrit Y."/>
            <person name="Splivallo R."/>
            <person name="Traeger S."/>
            <person name="Wang M."/>
            <person name="Zifcakova L."/>
            <person name="Wipf D."/>
            <person name="Zambonelli A."/>
            <person name="Paolocci F."/>
            <person name="Nowrousian M."/>
            <person name="Ottonello S."/>
            <person name="Baldrian P."/>
            <person name="Spatafora J.W."/>
            <person name="Henrissat B."/>
            <person name="Nagy L.G."/>
            <person name="Aury J.M."/>
            <person name="Wincker P."/>
            <person name="Grigoriev I.V."/>
            <person name="Bonfante P."/>
            <person name="Martin F.M."/>
        </authorList>
    </citation>
    <scope>NUCLEOTIDE SEQUENCE [LARGE SCALE GENOMIC DNA]</scope>
    <source>
        <strain evidence="1 2">CCBAS932</strain>
    </source>
</reference>
<organism evidence="1 2">
    <name type="scientific">Morchella conica CCBAS932</name>
    <dbReference type="NCBI Taxonomy" id="1392247"/>
    <lineage>
        <taxon>Eukaryota</taxon>
        <taxon>Fungi</taxon>
        <taxon>Dikarya</taxon>
        <taxon>Ascomycota</taxon>
        <taxon>Pezizomycotina</taxon>
        <taxon>Pezizomycetes</taxon>
        <taxon>Pezizales</taxon>
        <taxon>Morchellaceae</taxon>
        <taxon>Morchella</taxon>
    </lineage>
</organism>
<name>A0A3N4K7E5_9PEZI</name>
<proteinExistence type="predicted"/>